<evidence type="ECO:0000313" key="2">
    <source>
        <dbReference type="Proteomes" id="UP000789396"/>
    </source>
</evidence>
<keyword evidence="2" id="KW-1185">Reference proteome</keyword>
<comment type="caution">
    <text evidence="1">The sequence shown here is derived from an EMBL/GenBank/DDBJ whole genome shotgun (WGS) entry which is preliminary data.</text>
</comment>
<dbReference type="EMBL" id="CAJVPZ010012743">
    <property type="protein sequence ID" value="CAG8642643.1"/>
    <property type="molecule type" value="Genomic_DNA"/>
</dbReference>
<gene>
    <name evidence="1" type="ORF">RFULGI_LOCUS8137</name>
</gene>
<dbReference type="Proteomes" id="UP000789396">
    <property type="component" value="Unassembled WGS sequence"/>
</dbReference>
<sequence>MEKTELEGTYLVTANSILYFTDHQFQVIHFNSPKCESDAQQLHRRMPEFLEDIRRSHGPSYLFIKQRITPSILGQMLKEDFFKLDQEAQKVTQIELKEIVTLTHFAEALSQEEAYVANRIISNSI</sequence>
<organism evidence="1 2">
    <name type="scientific">Racocetra fulgida</name>
    <dbReference type="NCBI Taxonomy" id="60492"/>
    <lineage>
        <taxon>Eukaryota</taxon>
        <taxon>Fungi</taxon>
        <taxon>Fungi incertae sedis</taxon>
        <taxon>Mucoromycota</taxon>
        <taxon>Glomeromycotina</taxon>
        <taxon>Glomeromycetes</taxon>
        <taxon>Diversisporales</taxon>
        <taxon>Gigasporaceae</taxon>
        <taxon>Racocetra</taxon>
    </lineage>
</organism>
<accession>A0A9N9H037</accession>
<protein>
    <submittedName>
        <fullName evidence="1">7333_t:CDS:1</fullName>
    </submittedName>
</protein>
<evidence type="ECO:0000313" key="1">
    <source>
        <dbReference type="EMBL" id="CAG8642643.1"/>
    </source>
</evidence>
<proteinExistence type="predicted"/>
<dbReference type="OrthoDB" id="2485579at2759"/>
<name>A0A9N9H037_9GLOM</name>
<reference evidence="1" key="1">
    <citation type="submission" date="2021-06" db="EMBL/GenBank/DDBJ databases">
        <authorList>
            <person name="Kallberg Y."/>
            <person name="Tangrot J."/>
            <person name="Rosling A."/>
        </authorList>
    </citation>
    <scope>NUCLEOTIDE SEQUENCE</scope>
    <source>
        <strain evidence="1">IN212</strain>
    </source>
</reference>
<dbReference type="AlphaFoldDB" id="A0A9N9H037"/>